<dbReference type="HOGENOM" id="CLU_2654509_0_0_1"/>
<dbReference type="GO" id="GO:0003676">
    <property type="term" value="F:nucleic acid binding"/>
    <property type="evidence" value="ECO:0007669"/>
    <property type="project" value="InterPro"/>
</dbReference>
<sequence>MLKNILQNKKIPKIFFDVRTDLDALFARFGVVLQGVEDIQLIKSAVRKTTASRKFLSGLAKYVEENVLMLLGNKTG</sequence>
<dbReference type="GO" id="GO:0006139">
    <property type="term" value="P:nucleobase-containing compound metabolic process"/>
    <property type="evidence" value="ECO:0007669"/>
    <property type="project" value="InterPro"/>
</dbReference>
<dbReference type="InterPro" id="IPR012337">
    <property type="entry name" value="RNaseH-like_sf"/>
</dbReference>
<dbReference type="GO" id="GO:0008408">
    <property type="term" value="F:3'-5' exonuclease activity"/>
    <property type="evidence" value="ECO:0007669"/>
    <property type="project" value="InterPro"/>
</dbReference>
<dbReference type="Gene3D" id="3.30.420.10">
    <property type="entry name" value="Ribonuclease H-like superfamily/Ribonuclease H"/>
    <property type="match status" value="1"/>
</dbReference>
<dbReference type="InterPro" id="IPR002562">
    <property type="entry name" value="3'-5'_exonuclease_dom"/>
</dbReference>
<dbReference type="OrthoDB" id="26838at2759"/>
<dbReference type="PANTHER" id="PTHR43040:SF1">
    <property type="entry name" value="RIBONUCLEASE D"/>
    <property type="match status" value="1"/>
</dbReference>
<evidence type="ECO:0000313" key="2">
    <source>
        <dbReference type="EMBL" id="KIW42973.1"/>
    </source>
</evidence>
<gene>
    <name evidence="2" type="ORF">PV06_06462</name>
</gene>
<feature type="domain" description="3'-5' exonuclease" evidence="1">
    <location>
        <begin position="2"/>
        <end position="62"/>
    </location>
</feature>
<dbReference type="VEuPathDB" id="FungiDB:PV06_06462"/>
<dbReference type="PANTHER" id="PTHR43040">
    <property type="entry name" value="RIBONUCLEASE D"/>
    <property type="match status" value="1"/>
</dbReference>
<reference evidence="2 3" key="1">
    <citation type="submission" date="2015-01" db="EMBL/GenBank/DDBJ databases">
        <title>The Genome Sequence of Exophiala oligosperma CBS72588.</title>
        <authorList>
            <consortium name="The Broad Institute Genomics Platform"/>
            <person name="Cuomo C."/>
            <person name="de Hoog S."/>
            <person name="Gorbushina A."/>
            <person name="Stielow B."/>
            <person name="Teixiera M."/>
            <person name="Abouelleil A."/>
            <person name="Chapman S.B."/>
            <person name="Priest M."/>
            <person name="Young S.K."/>
            <person name="Wortman J."/>
            <person name="Nusbaum C."/>
            <person name="Birren B."/>
        </authorList>
    </citation>
    <scope>NUCLEOTIDE SEQUENCE [LARGE SCALE GENOMIC DNA]</scope>
    <source>
        <strain evidence="2 3">CBS 72588</strain>
    </source>
</reference>
<evidence type="ECO:0000259" key="1">
    <source>
        <dbReference type="Pfam" id="PF01612"/>
    </source>
</evidence>
<dbReference type="InterPro" id="IPR036397">
    <property type="entry name" value="RNaseH_sf"/>
</dbReference>
<protein>
    <recommendedName>
        <fullName evidence="1">3'-5' exonuclease domain-containing protein</fullName>
    </recommendedName>
</protein>
<dbReference type="EMBL" id="KN847336">
    <property type="protein sequence ID" value="KIW42973.1"/>
    <property type="molecule type" value="Genomic_DNA"/>
</dbReference>
<dbReference type="GeneID" id="27358536"/>
<dbReference type="RefSeq" id="XP_016263189.1">
    <property type="nucleotide sequence ID" value="XM_016407585.1"/>
</dbReference>
<proteinExistence type="predicted"/>
<evidence type="ECO:0000313" key="3">
    <source>
        <dbReference type="Proteomes" id="UP000053342"/>
    </source>
</evidence>
<dbReference type="Pfam" id="PF01612">
    <property type="entry name" value="DNA_pol_A_exo1"/>
    <property type="match status" value="1"/>
</dbReference>
<dbReference type="SUPFAM" id="SSF53098">
    <property type="entry name" value="Ribonuclease H-like"/>
    <property type="match status" value="1"/>
</dbReference>
<dbReference type="AlphaFoldDB" id="A0A0D2DJ30"/>
<keyword evidence="3" id="KW-1185">Reference proteome</keyword>
<dbReference type="Proteomes" id="UP000053342">
    <property type="component" value="Unassembled WGS sequence"/>
</dbReference>
<accession>A0A0D2DJ30</accession>
<organism evidence="2 3">
    <name type="scientific">Exophiala oligosperma</name>
    <dbReference type="NCBI Taxonomy" id="215243"/>
    <lineage>
        <taxon>Eukaryota</taxon>
        <taxon>Fungi</taxon>
        <taxon>Dikarya</taxon>
        <taxon>Ascomycota</taxon>
        <taxon>Pezizomycotina</taxon>
        <taxon>Eurotiomycetes</taxon>
        <taxon>Chaetothyriomycetidae</taxon>
        <taxon>Chaetothyriales</taxon>
        <taxon>Herpotrichiellaceae</taxon>
        <taxon>Exophiala</taxon>
    </lineage>
</organism>
<name>A0A0D2DJ30_9EURO</name>